<accession>A0A8C9Z9Y7</accession>
<dbReference type="AlphaFoldDB" id="A0A8C9Z9Y7"/>
<evidence type="ECO:0000256" key="3">
    <source>
        <dbReference type="ARBA" id="ARBA00047002"/>
    </source>
</evidence>
<dbReference type="InterPro" id="IPR019273">
    <property type="entry name" value="Lunapark_Znf"/>
</dbReference>
<dbReference type="GeneTree" id="ENSGT00390000001859"/>
<dbReference type="Ensembl" id="ENSSLUT00000038052.1">
    <property type="protein sequence ID" value="ENSSLUP00000036906.1"/>
    <property type="gene ID" value="ENSSLUG00000016476.1"/>
</dbReference>
<comment type="function">
    <text evidence="4">Plays a role in determining ER morphology.</text>
</comment>
<reference evidence="8" key="1">
    <citation type="submission" date="2025-08" db="UniProtKB">
        <authorList>
            <consortium name="Ensembl"/>
        </authorList>
    </citation>
    <scope>IDENTIFICATION</scope>
</reference>
<evidence type="ECO:0000256" key="4">
    <source>
        <dbReference type="RuleBase" id="RU367073"/>
    </source>
</evidence>
<comment type="subunit">
    <text evidence="3 4">Homodimer; homodimerization requires the C4-type zinc finger motif and decreases during mitosis in a phosphorylation-dependent manner.</text>
</comment>
<dbReference type="PANTHER" id="PTHR22166">
    <property type="entry name" value="ENDOPLASMIC RETICULUM JUNCTION FORMATION PROTEIN LUNAPARK"/>
    <property type="match status" value="1"/>
</dbReference>
<feature type="compositionally biased region" description="Basic and acidic residues" evidence="6">
    <location>
        <begin position="321"/>
        <end position="330"/>
    </location>
</feature>
<feature type="domain" description="Lunapark zinc ribbon" evidence="7">
    <location>
        <begin position="256"/>
        <end position="305"/>
    </location>
</feature>
<dbReference type="GeneID" id="116061778"/>
<dbReference type="GO" id="GO:0042802">
    <property type="term" value="F:identical protein binding"/>
    <property type="evidence" value="ECO:0007669"/>
    <property type="project" value="UniProtKB-UniRule"/>
</dbReference>
<organism evidence="8 9">
    <name type="scientific">Sander lucioperca</name>
    <name type="common">Pike-perch</name>
    <name type="synonym">Perca lucioperca</name>
    <dbReference type="NCBI Taxonomy" id="283035"/>
    <lineage>
        <taxon>Eukaryota</taxon>
        <taxon>Metazoa</taxon>
        <taxon>Chordata</taxon>
        <taxon>Craniata</taxon>
        <taxon>Vertebrata</taxon>
        <taxon>Euteleostomi</taxon>
        <taxon>Actinopterygii</taxon>
        <taxon>Neopterygii</taxon>
        <taxon>Teleostei</taxon>
        <taxon>Neoteleostei</taxon>
        <taxon>Acanthomorphata</taxon>
        <taxon>Eupercaria</taxon>
        <taxon>Perciformes</taxon>
        <taxon>Percoidei</taxon>
        <taxon>Percidae</taxon>
        <taxon>Luciopercinae</taxon>
        <taxon>Sander</taxon>
    </lineage>
</organism>
<sequence>MGGLISRWRKKPTTIEQLENHEKEIKELEEFRAKNQRLQKLWVGRLLLYSSVLYLLTSLVVYCLYLPDQWLPRLAMTLPFFIYPVLVWLIRKLLIFLFSKRTERNNDKLEDLKASKKKILEEVMETETYKNAKLILERFDPEAKKKAELESTPVRPQMTPRPGQEIRQRGVAMRPMPMMGTPTAMAMTPLPGAGPRYGPGGTPVAPGGPPERSALSASSLQGAVPRTPCSPIPGVGMHPPGPPLARPILPKDRGAMDRVIEYLVGDGPQNRYALICQQCFSHNGMALKEEFEYLAFRCAYCYFLNPARKTRPQAPRLPEFSYERRLRAESRSPGPTPRSGTDTEESAPPSGDERELVEDEGPTKEVESESQSVEQQQQEQQEQEQEQEEEEEEDGVQKEEEVDSEQSHSAPCETESQPS</sequence>
<evidence type="ECO:0000256" key="2">
    <source>
        <dbReference type="ARBA" id="ARBA00009940"/>
    </source>
</evidence>
<comment type="subcellular location">
    <subcellularLocation>
        <location evidence="1 4">Endoplasmic reticulum membrane</location>
        <topology evidence="1 4">Multi-pass membrane protein</topology>
        <orientation evidence="1 4">Cytoplasmic side</orientation>
    </subcellularLocation>
</comment>
<feature type="compositionally biased region" description="Acidic residues" evidence="6">
    <location>
        <begin position="381"/>
        <end position="404"/>
    </location>
</feature>
<dbReference type="RefSeq" id="XP_031171997.1">
    <property type="nucleotide sequence ID" value="XM_031316137.2"/>
</dbReference>
<keyword evidence="4" id="KW-1133">Transmembrane helix</keyword>
<feature type="compositionally biased region" description="Low complexity" evidence="6">
    <location>
        <begin position="369"/>
        <end position="380"/>
    </location>
</feature>
<evidence type="ECO:0000256" key="1">
    <source>
        <dbReference type="ARBA" id="ARBA00004215"/>
    </source>
</evidence>
<comment type="similarity">
    <text evidence="2 4">Belongs to the lunapark family.</text>
</comment>
<feature type="region of interest" description="Disordered" evidence="6">
    <location>
        <begin position="146"/>
        <end position="166"/>
    </location>
</feature>
<dbReference type="Pfam" id="PF10058">
    <property type="entry name" value="Zn_ribbon_10"/>
    <property type="match status" value="1"/>
</dbReference>
<keyword evidence="9" id="KW-1185">Reference proteome</keyword>
<gene>
    <name evidence="8" type="primary">lnpk</name>
</gene>
<feature type="region of interest" description="Disordered" evidence="6">
    <location>
        <begin position="312"/>
        <end position="419"/>
    </location>
</feature>
<feature type="coiled-coil region" evidence="5">
    <location>
        <begin position="11"/>
        <end position="41"/>
    </location>
</feature>
<proteinExistence type="inferred from homology"/>
<evidence type="ECO:0000313" key="8">
    <source>
        <dbReference type="Ensembl" id="ENSSLUP00000036906.1"/>
    </source>
</evidence>
<name>A0A8C9Z9Y7_SANLU</name>
<dbReference type="GO" id="GO:1903373">
    <property type="term" value="P:positive regulation of endoplasmic reticulum tubular network organization"/>
    <property type="evidence" value="ECO:0007669"/>
    <property type="project" value="UniProtKB-UniRule"/>
</dbReference>
<dbReference type="GO" id="GO:0098826">
    <property type="term" value="C:endoplasmic reticulum tubular network membrane"/>
    <property type="evidence" value="ECO:0007669"/>
    <property type="project" value="UniProtKB-UniRule"/>
</dbReference>
<keyword evidence="4" id="KW-0479">Metal-binding</keyword>
<dbReference type="PANTHER" id="PTHR22166:SF14">
    <property type="entry name" value="ENDOPLASMIC RETICULUM JUNCTION FORMATION PROTEIN LUNAPARK-B"/>
    <property type="match status" value="1"/>
</dbReference>
<keyword evidence="4" id="KW-0863">Zinc-finger</keyword>
<keyword evidence="4" id="KW-0256">Endoplasmic reticulum</keyword>
<feature type="transmembrane region" description="Helical" evidence="4">
    <location>
        <begin position="79"/>
        <end position="98"/>
    </location>
</feature>
<evidence type="ECO:0000313" key="9">
    <source>
        <dbReference type="Proteomes" id="UP000694568"/>
    </source>
</evidence>
<dbReference type="GO" id="GO:0071788">
    <property type="term" value="P:endoplasmic reticulum tubular network maintenance"/>
    <property type="evidence" value="ECO:0007669"/>
    <property type="project" value="UniProtKB-UniRule"/>
</dbReference>
<feature type="region of interest" description="Disordered" evidence="6">
    <location>
        <begin position="196"/>
        <end position="215"/>
    </location>
</feature>
<dbReference type="GO" id="GO:0008270">
    <property type="term" value="F:zinc ion binding"/>
    <property type="evidence" value="ECO:0007669"/>
    <property type="project" value="UniProtKB-KW"/>
</dbReference>
<evidence type="ECO:0000256" key="6">
    <source>
        <dbReference type="SAM" id="MobiDB-lite"/>
    </source>
</evidence>
<reference evidence="8" key="2">
    <citation type="submission" date="2025-09" db="UniProtKB">
        <authorList>
            <consortium name="Ensembl"/>
        </authorList>
    </citation>
    <scope>IDENTIFICATION</scope>
</reference>
<evidence type="ECO:0000256" key="5">
    <source>
        <dbReference type="SAM" id="Coils"/>
    </source>
</evidence>
<feature type="transmembrane region" description="Helical" evidence="4">
    <location>
        <begin position="46"/>
        <end position="67"/>
    </location>
</feature>
<keyword evidence="4" id="KW-0812">Transmembrane</keyword>
<dbReference type="Proteomes" id="UP000694568">
    <property type="component" value="Unplaced"/>
</dbReference>
<protein>
    <recommendedName>
        <fullName evidence="4">Endoplasmic reticulum junction formation protein lunapark</fullName>
    </recommendedName>
</protein>
<keyword evidence="4" id="KW-0862">Zinc</keyword>
<keyword evidence="5" id="KW-0175">Coiled coil</keyword>
<comment type="domain">
    <text evidence="4">The C4-type zinc finger motif is necessary both for its ER three-way tubular junction localization and formation.</text>
</comment>
<keyword evidence="4" id="KW-0472">Membrane</keyword>
<evidence type="ECO:0000259" key="7">
    <source>
        <dbReference type="Pfam" id="PF10058"/>
    </source>
</evidence>
<dbReference type="InterPro" id="IPR040115">
    <property type="entry name" value="Lnp"/>
</dbReference>